<evidence type="ECO:0000313" key="2">
    <source>
        <dbReference type="EMBL" id="KAK3789585.1"/>
    </source>
</evidence>
<reference evidence="2" key="1">
    <citation type="journal article" date="2023" name="G3 (Bethesda)">
        <title>A reference genome for the long-term kleptoplast-retaining sea slug Elysia crispata morphotype clarki.</title>
        <authorList>
            <person name="Eastman K.E."/>
            <person name="Pendleton A.L."/>
            <person name="Shaikh M.A."/>
            <person name="Suttiyut T."/>
            <person name="Ogas R."/>
            <person name="Tomko P."/>
            <person name="Gavelis G."/>
            <person name="Widhalm J.R."/>
            <person name="Wisecaver J.H."/>
        </authorList>
    </citation>
    <scope>NUCLEOTIDE SEQUENCE</scope>
    <source>
        <strain evidence="2">ECLA1</strain>
    </source>
</reference>
<evidence type="ECO:0000256" key="1">
    <source>
        <dbReference type="SAM" id="MobiDB-lite"/>
    </source>
</evidence>
<organism evidence="2 3">
    <name type="scientific">Elysia crispata</name>
    <name type="common">lettuce slug</name>
    <dbReference type="NCBI Taxonomy" id="231223"/>
    <lineage>
        <taxon>Eukaryota</taxon>
        <taxon>Metazoa</taxon>
        <taxon>Spiralia</taxon>
        <taxon>Lophotrochozoa</taxon>
        <taxon>Mollusca</taxon>
        <taxon>Gastropoda</taxon>
        <taxon>Heterobranchia</taxon>
        <taxon>Euthyneura</taxon>
        <taxon>Panpulmonata</taxon>
        <taxon>Sacoglossa</taxon>
        <taxon>Placobranchoidea</taxon>
        <taxon>Plakobranchidae</taxon>
        <taxon>Elysia</taxon>
    </lineage>
</organism>
<gene>
    <name evidence="2" type="ORF">RRG08_016263</name>
</gene>
<dbReference type="EMBL" id="JAWDGP010001651">
    <property type="protein sequence ID" value="KAK3789585.1"/>
    <property type="molecule type" value="Genomic_DNA"/>
</dbReference>
<name>A0AAE1E101_9GAST</name>
<feature type="region of interest" description="Disordered" evidence="1">
    <location>
        <begin position="1"/>
        <end position="48"/>
    </location>
</feature>
<protein>
    <submittedName>
        <fullName evidence="2">Uncharacterized protein</fullName>
    </submittedName>
</protein>
<keyword evidence="3" id="KW-1185">Reference proteome</keyword>
<evidence type="ECO:0000313" key="3">
    <source>
        <dbReference type="Proteomes" id="UP001283361"/>
    </source>
</evidence>
<proteinExistence type="predicted"/>
<dbReference type="Proteomes" id="UP001283361">
    <property type="component" value="Unassembled WGS sequence"/>
</dbReference>
<dbReference type="AlphaFoldDB" id="A0AAE1E101"/>
<sequence>MSMRPFPNNPSHQQPRLTSPCPWHSSPSGRKDVRQGELWSGESNTPTAPLGNANYLLELLATAAAPDVWDGFAGLHRVTNNSAWNSRAPYQYNNNSLQMTGRVHHCRQPLGVSSEITLR</sequence>
<comment type="caution">
    <text evidence="2">The sequence shown here is derived from an EMBL/GenBank/DDBJ whole genome shotgun (WGS) entry which is preliminary data.</text>
</comment>
<accession>A0AAE1E101</accession>